<dbReference type="EMBL" id="BNJJ01000009">
    <property type="protein sequence ID" value="GHO85570.1"/>
    <property type="molecule type" value="Genomic_DNA"/>
</dbReference>
<evidence type="ECO:0000256" key="2">
    <source>
        <dbReference type="ARBA" id="ARBA00023015"/>
    </source>
</evidence>
<comment type="caution">
    <text evidence="9">The sequence shown here is derived from an EMBL/GenBank/DDBJ whole genome shotgun (WGS) entry which is preliminary data.</text>
</comment>
<dbReference type="Pfam" id="PF04542">
    <property type="entry name" value="Sigma70_r2"/>
    <property type="match status" value="1"/>
</dbReference>
<dbReference type="InterPro" id="IPR036388">
    <property type="entry name" value="WH-like_DNA-bd_sf"/>
</dbReference>
<dbReference type="InterPro" id="IPR007630">
    <property type="entry name" value="RNA_pol_sigma70_r4"/>
</dbReference>
<dbReference type="InterPro" id="IPR039425">
    <property type="entry name" value="RNA_pol_sigma-70-like"/>
</dbReference>
<dbReference type="SUPFAM" id="SSF88946">
    <property type="entry name" value="Sigma2 domain of RNA polymerase sigma factors"/>
    <property type="match status" value="1"/>
</dbReference>
<dbReference type="Gene3D" id="1.10.10.10">
    <property type="entry name" value="Winged helix-like DNA-binding domain superfamily/Winged helix DNA-binding domain"/>
    <property type="match status" value="1"/>
</dbReference>
<keyword evidence="2" id="KW-0805">Transcription regulation</keyword>
<proteinExistence type="inferred from homology"/>
<keyword evidence="4" id="KW-0238">DNA-binding</keyword>
<evidence type="ECO:0000259" key="8">
    <source>
        <dbReference type="Pfam" id="PF04545"/>
    </source>
</evidence>
<dbReference type="PANTHER" id="PTHR43133:SF8">
    <property type="entry name" value="RNA POLYMERASE SIGMA FACTOR HI_1459-RELATED"/>
    <property type="match status" value="1"/>
</dbReference>
<accession>A0ABQ3VHN9</accession>
<dbReference type="Pfam" id="PF04545">
    <property type="entry name" value="Sigma70_r4"/>
    <property type="match status" value="1"/>
</dbReference>
<evidence type="ECO:0000256" key="3">
    <source>
        <dbReference type="ARBA" id="ARBA00023082"/>
    </source>
</evidence>
<evidence type="ECO:0000256" key="6">
    <source>
        <dbReference type="SAM" id="MobiDB-lite"/>
    </source>
</evidence>
<feature type="domain" description="RNA polymerase sigma-70 region 2" evidence="7">
    <location>
        <begin position="28"/>
        <end position="97"/>
    </location>
</feature>
<evidence type="ECO:0000256" key="1">
    <source>
        <dbReference type="ARBA" id="ARBA00010641"/>
    </source>
</evidence>
<keyword evidence="3" id="KW-0731">Sigma factor</keyword>
<evidence type="ECO:0000313" key="10">
    <source>
        <dbReference type="Proteomes" id="UP000635565"/>
    </source>
</evidence>
<dbReference type="Gene3D" id="1.10.1740.10">
    <property type="match status" value="1"/>
</dbReference>
<reference evidence="9 10" key="1">
    <citation type="journal article" date="2021" name="Int. J. Syst. Evol. Microbiol.">
        <title>Reticulibacter mediterranei gen. nov., sp. nov., within the new family Reticulibacteraceae fam. nov., and Ktedonospora formicarum gen. nov., sp. nov., Ktedonobacter robiniae sp. nov., Dictyobacter formicarum sp. nov. and Dictyobacter arantiisoli sp. nov., belonging to the class Ktedonobacteria.</title>
        <authorList>
            <person name="Yabe S."/>
            <person name="Zheng Y."/>
            <person name="Wang C.M."/>
            <person name="Sakai Y."/>
            <person name="Abe K."/>
            <person name="Yokota A."/>
            <person name="Donadio S."/>
            <person name="Cavaletti L."/>
            <person name="Monciardini P."/>
        </authorList>
    </citation>
    <scope>NUCLEOTIDE SEQUENCE [LARGE SCALE GENOMIC DNA]</scope>
    <source>
        <strain evidence="9 10">SOSP1-9</strain>
    </source>
</reference>
<name>A0ABQ3VHN9_9CHLR</name>
<evidence type="ECO:0000259" key="7">
    <source>
        <dbReference type="Pfam" id="PF04542"/>
    </source>
</evidence>
<dbReference type="SUPFAM" id="SSF88659">
    <property type="entry name" value="Sigma3 and sigma4 domains of RNA polymerase sigma factors"/>
    <property type="match status" value="1"/>
</dbReference>
<evidence type="ECO:0000256" key="5">
    <source>
        <dbReference type="ARBA" id="ARBA00023163"/>
    </source>
</evidence>
<gene>
    <name evidence="9" type="ORF">KSZ_35760</name>
</gene>
<organism evidence="9 10">
    <name type="scientific">Dictyobacter formicarum</name>
    <dbReference type="NCBI Taxonomy" id="2778368"/>
    <lineage>
        <taxon>Bacteria</taxon>
        <taxon>Bacillati</taxon>
        <taxon>Chloroflexota</taxon>
        <taxon>Ktedonobacteria</taxon>
        <taxon>Ktedonobacterales</taxon>
        <taxon>Dictyobacteraceae</taxon>
        <taxon>Dictyobacter</taxon>
    </lineage>
</organism>
<keyword evidence="9" id="KW-0240">DNA-directed RNA polymerase</keyword>
<sequence length="192" mass="22325">MMHQTRHTASLKQSDEPEESHPSSVALLYQRYAANILMYIRSRVATKEDAEDILLEVFMAALQNKTPLHLGENEQLTWLRHVARNKIVDRYRQQRRRPTMASLEDVAETLFACDEEAPEALALRNADYDELLIHLADLSQIQQEILHLRFARELSTKEIAQQLQKSDGAIRTMLSRTLNHLRDIYEQYRGGK</sequence>
<feature type="domain" description="RNA polymerase sigma-70 region 4" evidence="8">
    <location>
        <begin position="135"/>
        <end position="182"/>
    </location>
</feature>
<dbReference type="NCBIfam" id="TIGR02937">
    <property type="entry name" value="sigma70-ECF"/>
    <property type="match status" value="1"/>
</dbReference>
<evidence type="ECO:0000313" key="9">
    <source>
        <dbReference type="EMBL" id="GHO85570.1"/>
    </source>
</evidence>
<comment type="similarity">
    <text evidence="1">Belongs to the sigma-70 factor family. ECF subfamily.</text>
</comment>
<keyword evidence="10" id="KW-1185">Reference proteome</keyword>
<dbReference type="InterPro" id="IPR013324">
    <property type="entry name" value="RNA_pol_sigma_r3/r4-like"/>
</dbReference>
<dbReference type="InterPro" id="IPR007627">
    <property type="entry name" value="RNA_pol_sigma70_r2"/>
</dbReference>
<evidence type="ECO:0000256" key="4">
    <source>
        <dbReference type="ARBA" id="ARBA00023125"/>
    </source>
</evidence>
<dbReference type="Proteomes" id="UP000635565">
    <property type="component" value="Unassembled WGS sequence"/>
</dbReference>
<feature type="region of interest" description="Disordered" evidence="6">
    <location>
        <begin position="1"/>
        <end position="23"/>
    </location>
</feature>
<dbReference type="PANTHER" id="PTHR43133">
    <property type="entry name" value="RNA POLYMERASE ECF-TYPE SIGMA FACTO"/>
    <property type="match status" value="1"/>
</dbReference>
<protein>
    <submittedName>
        <fullName evidence="9">DNA-directed RNA polymerase sigma-70 factor</fullName>
    </submittedName>
</protein>
<dbReference type="InterPro" id="IPR014284">
    <property type="entry name" value="RNA_pol_sigma-70_dom"/>
</dbReference>
<keyword evidence="5" id="KW-0804">Transcription</keyword>
<dbReference type="InterPro" id="IPR013325">
    <property type="entry name" value="RNA_pol_sigma_r2"/>
</dbReference>
<dbReference type="GO" id="GO:0000428">
    <property type="term" value="C:DNA-directed RNA polymerase complex"/>
    <property type="evidence" value="ECO:0007669"/>
    <property type="project" value="UniProtKB-KW"/>
</dbReference>
<dbReference type="RefSeq" id="WP_236022946.1">
    <property type="nucleotide sequence ID" value="NZ_BNJJ01000009.1"/>
</dbReference>